<feature type="signal peptide" evidence="1">
    <location>
        <begin position="1"/>
        <end position="36"/>
    </location>
</feature>
<sequence>MKRNTSNDGADRLKTVRHLTAIAAVALMAGSVSACAGLGSINPFKGEKKDPLPGERHEVMPGSALTVSGGRASVGGRSAMNEWSQPGGNAANDPGNVGLSGGVSASAWEVRALGGLGRRDVRTSSPPLIYGGNVYVYDPSGTVTALSAGGGKLWTTSVGPAKEGRAPGGGIAASGNRIFAATGFGQMIALDAASGNKLWSVDLDAPARSAPTAADGKVFVVSGTSVVHAFNQADGKEAWNQPGIGEVAGVLSSASPAVAGGSVVVPYPSGEVIAFEAASGKMKWTDTVIRPTRTMAVSGITDVAASPVIDNGVVYASGVAGRTVAIRLSDGSRVWEQAVGSSATPVVSGNSVFLVDLQGFMVALDRSSGKIIYRSELPGKHTKRFNTIWTGPTLAGGTLWAVSNDGQLVGVEPSTGSISSTRTLSKPAFMKPVAAAGELLVLQSDGTLAAFR</sequence>
<keyword evidence="4" id="KW-1185">Reference proteome</keyword>
<dbReference type="PANTHER" id="PTHR34512:SF30">
    <property type="entry name" value="OUTER MEMBRANE PROTEIN ASSEMBLY FACTOR BAMB"/>
    <property type="match status" value="1"/>
</dbReference>
<reference evidence="3 4" key="1">
    <citation type="submission" date="2016-10" db="EMBL/GenBank/DDBJ databases">
        <authorList>
            <person name="de Groot N.N."/>
        </authorList>
    </citation>
    <scope>NUCLEOTIDE SEQUENCE [LARGE SCALE GENOMIC DNA]</scope>
    <source>
        <strain evidence="3 4">A52C2</strain>
    </source>
</reference>
<dbReference type="Proteomes" id="UP000199647">
    <property type="component" value="Unassembled WGS sequence"/>
</dbReference>
<name>A0A1H9DE11_9HYPH</name>
<dbReference type="InterPro" id="IPR002372">
    <property type="entry name" value="PQQ_rpt_dom"/>
</dbReference>
<protein>
    <submittedName>
        <fullName evidence="3">Outer membrane protein assembly factor BamB, contains PQQ-like beta-propeller repeat</fullName>
    </submittedName>
</protein>
<accession>A0A1H9DE11</accession>
<evidence type="ECO:0000313" key="3">
    <source>
        <dbReference type="EMBL" id="SEQ11706.1"/>
    </source>
</evidence>
<feature type="chain" id="PRO_5011594159" evidence="1">
    <location>
        <begin position="37"/>
        <end position="452"/>
    </location>
</feature>
<feature type="domain" description="Pyrrolo-quinoline quinone repeat" evidence="2">
    <location>
        <begin position="140"/>
        <end position="372"/>
    </location>
</feature>
<keyword evidence="1" id="KW-0732">Signal</keyword>
<gene>
    <name evidence="3" type="ORF">SAMN05216548_102433</name>
</gene>
<dbReference type="PANTHER" id="PTHR34512">
    <property type="entry name" value="CELL SURFACE PROTEIN"/>
    <property type="match status" value="1"/>
</dbReference>
<evidence type="ECO:0000313" key="4">
    <source>
        <dbReference type="Proteomes" id="UP000199647"/>
    </source>
</evidence>
<dbReference type="SMART" id="SM00564">
    <property type="entry name" value="PQQ"/>
    <property type="match status" value="7"/>
</dbReference>
<dbReference type="OrthoDB" id="5290752at2"/>
<dbReference type="InterPro" id="IPR018391">
    <property type="entry name" value="PQQ_b-propeller_rpt"/>
</dbReference>
<organism evidence="3 4">
    <name type="scientific">Faunimonas pinastri</name>
    <dbReference type="NCBI Taxonomy" id="1855383"/>
    <lineage>
        <taxon>Bacteria</taxon>
        <taxon>Pseudomonadati</taxon>
        <taxon>Pseudomonadota</taxon>
        <taxon>Alphaproteobacteria</taxon>
        <taxon>Hyphomicrobiales</taxon>
        <taxon>Afifellaceae</taxon>
        <taxon>Faunimonas</taxon>
    </lineage>
</organism>
<dbReference type="Gene3D" id="2.130.10.10">
    <property type="entry name" value="YVTN repeat-like/Quinoprotein amine dehydrogenase"/>
    <property type="match status" value="1"/>
</dbReference>
<dbReference type="InterPro" id="IPR015943">
    <property type="entry name" value="WD40/YVTN_repeat-like_dom_sf"/>
</dbReference>
<proteinExistence type="predicted"/>
<dbReference type="SUPFAM" id="SSF50998">
    <property type="entry name" value="Quinoprotein alcohol dehydrogenase-like"/>
    <property type="match status" value="1"/>
</dbReference>
<dbReference type="EMBL" id="FOFG01000002">
    <property type="protein sequence ID" value="SEQ11706.1"/>
    <property type="molecule type" value="Genomic_DNA"/>
</dbReference>
<dbReference type="PROSITE" id="PS51257">
    <property type="entry name" value="PROKAR_LIPOPROTEIN"/>
    <property type="match status" value="1"/>
</dbReference>
<evidence type="ECO:0000256" key="1">
    <source>
        <dbReference type="SAM" id="SignalP"/>
    </source>
</evidence>
<dbReference type="InterPro" id="IPR011047">
    <property type="entry name" value="Quinoprotein_ADH-like_sf"/>
</dbReference>
<dbReference type="AlphaFoldDB" id="A0A1H9DE11"/>
<evidence type="ECO:0000259" key="2">
    <source>
        <dbReference type="Pfam" id="PF13360"/>
    </source>
</evidence>
<dbReference type="STRING" id="1855383.SAMN05216548_102433"/>
<dbReference type="Pfam" id="PF13360">
    <property type="entry name" value="PQQ_2"/>
    <property type="match status" value="1"/>
</dbReference>